<accession>A0A8S1BYA6</accession>
<feature type="signal peptide" evidence="1">
    <location>
        <begin position="1"/>
        <end position="19"/>
    </location>
</feature>
<gene>
    <name evidence="2" type="ORF">CLODIP_2_CD08758</name>
</gene>
<evidence type="ECO:0000256" key="1">
    <source>
        <dbReference type="SAM" id="SignalP"/>
    </source>
</evidence>
<evidence type="ECO:0000313" key="3">
    <source>
        <dbReference type="Proteomes" id="UP000494165"/>
    </source>
</evidence>
<dbReference type="AlphaFoldDB" id="A0A8S1BYA6"/>
<reference evidence="2 3" key="1">
    <citation type="submission" date="2020-04" db="EMBL/GenBank/DDBJ databases">
        <authorList>
            <person name="Alioto T."/>
            <person name="Alioto T."/>
            <person name="Gomez Garrido J."/>
        </authorList>
    </citation>
    <scope>NUCLEOTIDE SEQUENCE [LARGE SCALE GENOMIC DNA]</scope>
</reference>
<comment type="caution">
    <text evidence="2">The sequence shown here is derived from an EMBL/GenBank/DDBJ whole genome shotgun (WGS) entry which is preliminary data.</text>
</comment>
<keyword evidence="1" id="KW-0732">Signal</keyword>
<sequence length="90" mass="9097">MKVFAILICALAAIFGAEAYYQGAQSFFYPGPQFGSGSLPGGSSDVGPVVFPSAPLSSETSGVVPGASGYGFVQPGAGRSFGRSAFHGNW</sequence>
<dbReference type="OrthoDB" id="7779135at2759"/>
<organism evidence="2 3">
    <name type="scientific">Cloeon dipterum</name>
    <dbReference type="NCBI Taxonomy" id="197152"/>
    <lineage>
        <taxon>Eukaryota</taxon>
        <taxon>Metazoa</taxon>
        <taxon>Ecdysozoa</taxon>
        <taxon>Arthropoda</taxon>
        <taxon>Hexapoda</taxon>
        <taxon>Insecta</taxon>
        <taxon>Pterygota</taxon>
        <taxon>Palaeoptera</taxon>
        <taxon>Ephemeroptera</taxon>
        <taxon>Pisciforma</taxon>
        <taxon>Baetidae</taxon>
        <taxon>Cloeon</taxon>
    </lineage>
</organism>
<protein>
    <submittedName>
        <fullName evidence="2">Uncharacterized protein</fullName>
    </submittedName>
</protein>
<keyword evidence="3" id="KW-1185">Reference proteome</keyword>
<proteinExistence type="predicted"/>
<feature type="chain" id="PRO_5035839421" evidence="1">
    <location>
        <begin position="20"/>
        <end position="90"/>
    </location>
</feature>
<evidence type="ECO:0000313" key="2">
    <source>
        <dbReference type="EMBL" id="CAB3360660.1"/>
    </source>
</evidence>
<dbReference type="EMBL" id="CADEPI010000003">
    <property type="protein sequence ID" value="CAB3360660.1"/>
    <property type="molecule type" value="Genomic_DNA"/>
</dbReference>
<dbReference type="Proteomes" id="UP000494165">
    <property type="component" value="Unassembled WGS sequence"/>
</dbReference>
<name>A0A8S1BYA6_9INSE</name>